<sequence>MGDGQMPQENQAEDDDARRVSAFQARCAAVRQQTADEMARLAARRSSLQAQLGITTETMARWRVEHERMLQQATKPT</sequence>
<evidence type="ECO:0000313" key="2">
    <source>
        <dbReference type="Proteomes" id="UP000794436"/>
    </source>
</evidence>
<protein>
    <submittedName>
        <fullName evidence="1">Uncharacterized protein</fullName>
    </submittedName>
</protein>
<reference evidence="1" key="1">
    <citation type="submission" date="2019-03" db="EMBL/GenBank/DDBJ databases">
        <title>Long read genome sequence of the mycoparasitic Pythium oligandrum ATCC 38472 isolated from sugarbeet rhizosphere.</title>
        <authorList>
            <person name="Gaulin E."/>
        </authorList>
    </citation>
    <scope>NUCLEOTIDE SEQUENCE</scope>
    <source>
        <strain evidence="1">ATCC 38472_TT</strain>
    </source>
</reference>
<organism evidence="1 2">
    <name type="scientific">Pythium oligandrum</name>
    <name type="common">Mycoparasitic fungus</name>
    <dbReference type="NCBI Taxonomy" id="41045"/>
    <lineage>
        <taxon>Eukaryota</taxon>
        <taxon>Sar</taxon>
        <taxon>Stramenopiles</taxon>
        <taxon>Oomycota</taxon>
        <taxon>Peronosporomycetes</taxon>
        <taxon>Pythiales</taxon>
        <taxon>Pythiaceae</taxon>
        <taxon>Pythium</taxon>
    </lineage>
</organism>
<proteinExistence type="predicted"/>
<dbReference type="Proteomes" id="UP000794436">
    <property type="component" value="Unassembled WGS sequence"/>
</dbReference>
<dbReference type="AlphaFoldDB" id="A0A8K1CG33"/>
<evidence type="ECO:0000313" key="1">
    <source>
        <dbReference type="EMBL" id="TMW62373.1"/>
    </source>
</evidence>
<name>A0A8K1CG33_PYTOL</name>
<keyword evidence="2" id="KW-1185">Reference proteome</keyword>
<comment type="caution">
    <text evidence="1">The sequence shown here is derived from an EMBL/GenBank/DDBJ whole genome shotgun (WGS) entry which is preliminary data.</text>
</comment>
<accession>A0A8K1CG33</accession>
<gene>
    <name evidence="1" type="ORF">Poli38472_009866</name>
</gene>
<dbReference type="EMBL" id="SPLM01000074">
    <property type="protein sequence ID" value="TMW62373.1"/>
    <property type="molecule type" value="Genomic_DNA"/>
</dbReference>